<dbReference type="AlphaFoldDB" id="A0A2T9Y543"/>
<dbReference type="EMBL" id="MBFR01000494">
    <property type="protein sequence ID" value="PVU87433.1"/>
    <property type="molecule type" value="Genomic_DNA"/>
</dbReference>
<reference evidence="1 2" key="1">
    <citation type="journal article" date="2018" name="MBio">
        <title>Comparative Genomics Reveals the Core Gene Toolbox for the Fungus-Insect Symbiosis.</title>
        <authorList>
            <person name="Wang Y."/>
            <person name="Stata M."/>
            <person name="Wang W."/>
            <person name="Stajich J.E."/>
            <person name="White M.M."/>
            <person name="Moncalvo J.M."/>
        </authorList>
    </citation>
    <scope>NUCLEOTIDE SEQUENCE [LARGE SCALE GENOMIC DNA]</scope>
    <source>
        <strain evidence="1 2">SWE-8-4</strain>
    </source>
</reference>
<name>A0A2T9Y543_9FUNG</name>
<evidence type="ECO:0000313" key="1">
    <source>
        <dbReference type="EMBL" id="PVU87433.1"/>
    </source>
</evidence>
<protein>
    <submittedName>
        <fullName evidence="1">Uncharacterized protein</fullName>
    </submittedName>
</protein>
<proteinExistence type="predicted"/>
<gene>
    <name evidence="1" type="ORF">BB561_006332</name>
</gene>
<accession>A0A2T9Y543</accession>
<evidence type="ECO:0000313" key="2">
    <source>
        <dbReference type="Proteomes" id="UP000245383"/>
    </source>
</evidence>
<keyword evidence="2" id="KW-1185">Reference proteome</keyword>
<organism evidence="1 2">
    <name type="scientific">Smittium simulii</name>
    <dbReference type="NCBI Taxonomy" id="133385"/>
    <lineage>
        <taxon>Eukaryota</taxon>
        <taxon>Fungi</taxon>
        <taxon>Fungi incertae sedis</taxon>
        <taxon>Zoopagomycota</taxon>
        <taxon>Kickxellomycotina</taxon>
        <taxon>Harpellomycetes</taxon>
        <taxon>Harpellales</taxon>
        <taxon>Legeriomycetaceae</taxon>
        <taxon>Smittium</taxon>
    </lineage>
</organism>
<dbReference type="Proteomes" id="UP000245383">
    <property type="component" value="Unassembled WGS sequence"/>
</dbReference>
<comment type="caution">
    <text evidence="1">The sequence shown here is derived from an EMBL/GenBank/DDBJ whole genome shotgun (WGS) entry which is preliminary data.</text>
</comment>
<sequence length="132" mass="15461">MSVNNLYIWQEFTKIPIIKKTIYIHANKKVSLEFRKSIILKTIAEKKEERQDLANTLTKLIAATHGYDTKDKQSSIQDLNDMFQNICNVIRTRFTMTQITSKKEKALKAKLIEERQSKMKADSPSQLHQKNY</sequence>